<dbReference type="Proteomes" id="UP001302222">
    <property type="component" value="Unassembled WGS sequence"/>
</dbReference>
<evidence type="ECO:0000313" key="3">
    <source>
        <dbReference type="Proteomes" id="UP001302222"/>
    </source>
</evidence>
<dbReference type="RefSeq" id="WP_323255076.1">
    <property type="nucleotide sequence ID" value="NZ_JAYGIM010000001.1"/>
</dbReference>
<reference evidence="2 3" key="1">
    <citation type="submission" date="2023-12" db="EMBL/GenBank/DDBJ databases">
        <title>Novel species of the genus Arcicella isolated from rivers.</title>
        <authorList>
            <person name="Lu H."/>
        </authorList>
    </citation>
    <scope>NUCLEOTIDE SEQUENCE [LARGE SCALE GENOMIC DNA]</scope>
    <source>
        <strain evidence="2 3">DC25W</strain>
    </source>
</reference>
<evidence type="ECO:0000313" key="2">
    <source>
        <dbReference type="EMBL" id="MEA5425152.1"/>
    </source>
</evidence>
<accession>A0ABU5SD08</accession>
<proteinExistence type="predicted"/>
<sequence>MKLTFIPTLCICLFLTFFANGQSLNKNQIGVELAGNNILYSLYYQHNIPVQKHYLGLKLGVTPYFPGYSSAINGEVNTTLGNTNRWFVGAGYSRIKFDEDHFKSGGVKAENDIPLEMLMPQIGYQVLTSNQQNFWRFSMIVPIQVSSKGSTELVVPVWGSISFGWIFN</sequence>
<name>A0ABU5SD08_9BACT</name>
<protein>
    <recommendedName>
        <fullName evidence="4">Outer membrane protein beta-barrel domain-containing protein</fullName>
    </recommendedName>
</protein>
<dbReference type="EMBL" id="JAYGIM010000001">
    <property type="protein sequence ID" value="MEA5425152.1"/>
    <property type="molecule type" value="Genomic_DNA"/>
</dbReference>
<evidence type="ECO:0008006" key="4">
    <source>
        <dbReference type="Google" id="ProtNLM"/>
    </source>
</evidence>
<feature type="signal peptide" evidence="1">
    <location>
        <begin position="1"/>
        <end position="21"/>
    </location>
</feature>
<feature type="chain" id="PRO_5045569644" description="Outer membrane protein beta-barrel domain-containing protein" evidence="1">
    <location>
        <begin position="22"/>
        <end position="168"/>
    </location>
</feature>
<organism evidence="2 3">
    <name type="scientific">Arcicella lustrica</name>
    <dbReference type="NCBI Taxonomy" id="2984196"/>
    <lineage>
        <taxon>Bacteria</taxon>
        <taxon>Pseudomonadati</taxon>
        <taxon>Bacteroidota</taxon>
        <taxon>Cytophagia</taxon>
        <taxon>Cytophagales</taxon>
        <taxon>Flectobacillaceae</taxon>
        <taxon>Arcicella</taxon>
    </lineage>
</organism>
<keyword evidence="1" id="KW-0732">Signal</keyword>
<gene>
    <name evidence="2" type="ORF">VB798_01120</name>
</gene>
<evidence type="ECO:0000256" key="1">
    <source>
        <dbReference type="SAM" id="SignalP"/>
    </source>
</evidence>
<comment type="caution">
    <text evidence="2">The sequence shown here is derived from an EMBL/GenBank/DDBJ whole genome shotgun (WGS) entry which is preliminary data.</text>
</comment>
<keyword evidence="3" id="KW-1185">Reference proteome</keyword>